<dbReference type="InterPro" id="IPR013149">
    <property type="entry name" value="ADH-like_C"/>
</dbReference>
<evidence type="ECO:0000256" key="6">
    <source>
        <dbReference type="ARBA" id="ARBA00023002"/>
    </source>
</evidence>
<dbReference type="PANTHER" id="PTHR42940">
    <property type="entry name" value="ALCOHOL DEHYDROGENASE 1-RELATED"/>
    <property type="match status" value="1"/>
</dbReference>
<dbReference type="NCBIfam" id="TIGR03366">
    <property type="entry name" value="HpnZ_proposed"/>
    <property type="match status" value="1"/>
</dbReference>
<feature type="domain" description="Alcohol dehydrogenase-like C-terminal" evidence="8">
    <location>
        <begin position="186"/>
        <end position="312"/>
    </location>
</feature>
<keyword evidence="11" id="KW-1185">Reference proteome</keyword>
<dbReference type="PANTHER" id="PTHR42940:SF3">
    <property type="entry name" value="ALCOHOL DEHYDROGENASE 1-RELATED"/>
    <property type="match status" value="1"/>
</dbReference>
<dbReference type="InterPro" id="IPR036291">
    <property type="entry name" value="NAD(P)-bd_dom_sf"/>
</dbReference>
<dbReference type="EMBL" id="JACHIF010000009">
    <property type="protein sequence ID" value="MBB5039504.1"/>
    <property type="molecule type" value="Genomic_DNA"/>
</dbReference>
<protein>
    <recommendedName>
        <fullName evidence="3">alcohol dehydrogenase</fullName>
        <ecNumber evidence="3">1.1.1.1</ecNumber>
    </recommendedName>
</protein>
<evidence type="ECO:0000256" key="3">
    <source>
        <dbReference type="ARBA" id="ARBA00013190"/>
    </source>
</evidence>
<reference evidence="10 11" key="1">
    <citation type="submission" date="2020-08" db="EMBL/GenBank/DDBJ databases">
        <title>Genomic Encyclopedia of Type Strains, Phase IV (KMG-IV): sequencing the most valuable type-strain genomes for metagenomic binning, comparative biology and taxonomic classification.</title>
        <authorList>
            <person name="Goeker M."/>
        </authorList>
    </citation>
    <scope>NUCLEOTIDE SEQUENCE [LARGE SCALE GENOMIC DNA]</scope>
    <source>
        <strain evidence="10 11">DSM 12251</strain>
    </source>
</reference>
<evidence type="ECO:0000313" key="10">
    <source>
        <dbReference type="EMBL" id="MBB5039504.1"/>
    </source>
</evidence>
<evidence type="ECO:0000256" key="7">
    <source>
        <dbReference type="ARBA" id="ARBA00023027"/>
    </source>
</evidence>
<dbReference type="Proteomes" id="UP000534294">
    <property type="component" value="Unassembled WGS sequence"/>
</dbReference>
<proteinExistence type="inferred from homology"/>
<comment type="similarity">
    <text evidence="2">Belongs to the zinc-containing alcohol dehydrogenase family.</text>
</comment>
<dbReference type="GO" id="GO:0004022">
    <property type="term" value="F:alcohol dehydrogenase (NAD+) activity"/>
    <property type="evidence" value="ECO:0007669"/>
    <property type="project" value="UniProtKB-EC"/>
</dbReference>
<keyword evidence="7" id="KW-0520">NAD</keyword>
<evidence type="ECO:0000259" key="9">
    <source>
        <dbReference type="Pfam" id="PF08240"/>
    </source>
</evidence>
<dbReference type="Gene3D" id="3.40.50.720">
    <property type="entry name" value="NAD(P)-binding Rossmann-like Domain"/>
    <property type="match status" value="1"/>
</dbReference>
<dbReference type="EC" id="1.1.1.1" evidence="3"/>
<evidence type="ECO:0000259" key="8">
    <source>
        <dbReference type="Pfam" id="PF00107"/>
    </source>
</evidence>
<keyword evidence="4" id="KW-0479">Metal-binding</keyword>
<dbReference type="GO" id="GO:0005737">
    <property type="term" value="C:cytoplasm"/>
    <property type="evidence" value="ECO:0007669"/>
    <property type="project" value="TreeGrafter"/>
</dbReference>
<keyword evidence="5" id="KW-0862">Zinc</keyword>
<name>A0A7W7YNN5_9BACT</name>
<dbReference type="Gene3D" id="3.90.180.10">
    <property type="entry name" value="Medium-chain alcohol dehydrogenases, catalytic domain"/>
    <property type="match status" value="1"/>
</dbReference>
<dbReference type="AlphaFoldDB" id="A0A7W7YNN5"/>
<dbReference type="InterPro" id="IPR013154">
    <property type="entry name" value="ADH-like_N"/>
</dbReference>
<dbReference type="InterPro" id="IPR011032">
    <property type="entry name" value="GroES-like_sf"/>
</dbReference>
<dbReference type="Pfam" id="PF08240">
    <property type="entry name" value="ADH_N"/>
    <property type="match status" value="1"/>
</dbReference>
<dbReference type="GO" id="GO:0046872">
    <property type="term" value="F:metal ion binding"/>
    <property type="evidence" value="ECO:0007669"/>
    <property type="project" value="UniProtKB-KW"/>
</dbReference>
<evidence type="ECO:0000256" key="5">
    <source>
        <dbReference type="ARBA" id="ARBA00022833"/>
    </source>
</evidence>
<gene>
    <name evidence="10" type="ORF">HNQ64_003779</name>
</gene>
<dbReference type="CDD" id="cd08231">
    <property type="entry name" value="MDR_TM0436_like"/>
    <property type="match status" value="1"/>
</dbReference>
<evidence type="ECO:0000256" key="1">
    <source>
        <dbReference type="ARBA" id="ARBA00001947"/>
    </source>
</evidence>
<organism evidence="10 11">
    <name type="scientific">Prosthecobacter dejongeii</name>
    <dbReference type="NCBI Taxonomy" id="48465"/>
    <lineage>
        <taxon>Bacteria</taxon>
        <taxon>Pseudomonadati</taxon>
        <taxon>Verrucomicrobiota</taxon>
        <taxon>Verrucomicrobiia</taxon>
        <taxon>Verrucomicrobiales</taxon>
        <taxon>Verrucomicrobiaceae</taxon>
        <taxon>Prosthecobacter</taxon>
    </lineage>
</organism>
<evidence type="ECO:0000256" key="4">
    <source>
        <dbReference type="ARBA" id="ARBA00022723"/>
    </source>
</evidence>
<comment type="caution">
    <text evidence="10">The sequence shown here is derived from an EMBL/GenBank/DDBJ whole genome shotgun (WGS) entry which is preliminary data.</text>
</comment>
<evidence type="ECO:0000313" key="11">
    <source>
        <dbReference type="Proteomes" id="UP000534294"/>
    </source>
</evidence>
<evidence type="ECO:0000256" key="2">
    <source>
        <dbReference type="ARBA" id="ARBA00008072"/>
    </source>
</evidence>
<sequence length="352" mass="37405">MNHARIQLFQGPGLPFESRTLPLPDALNPGEMLVEITLATVCGSDLHTVSGRRGAPTPCVLGHEAIGRIVASERPGFSEGQRVTWTLADSCGKCPACTQWGLPQKCTQLFKYGHAALRDGSGLNGCYASHMVLRAGTFVLPVPDSLPDTLVAPANCALATIVNALEAPFKSPSPLRTALVQGGGLLGLYACAWLRYRGVERVFCTDLSEERLALVPEFGGIAIQAHEGMKKRILEESGGGVDLALEVTGSAAVIPDGIALLRPGGTYVWAGMVHPETALDLTGEAVLRKCLTIRGVHNYAPQHLTTGLEFLAAQQEVLPFEKLVSPALPLAALGEAIALTEKRRWLRVAIAP</sequence>
<dbReference type="Pfam" id="PF00107">
    <property type="entry name" value="ADH_zinc_N"/>
    <property type="match status" value="1"/>
</dbReference>
<keyword evidence="6" id="KW-0560">Oxidoreductase</keyword>
<comment type="cofactor">
    <cofactor evidence="1">
        <name>Zn(2+)</name>
        <dbReference type="ChEBI" id="CHEBI:29105"/>
    </cofactor>
</comment>
<dbReference type="RefSeq" id="WP_184211350.1">
    <property type="nucleotide sequence ID" value="NZ_JACHIF010000009.1"/>
</dbReference>
<dbReference type="InterPro" id="IPR017743">
    <property type="entry name" value="ADH_phosphonate_catab-assoc"/>
</dbReference>
<accession>A0A7W7YNN5</accession>
<dbReference type="SUPFAM" id="SSF50129">
    <property type="entry name" value="GroES-like"/>
    <property type="match status" value="1"/>
</dbReference>
<feature type="domain" description="Alcohol dehydrogenase-like N-terminal" evidence="9">
    <location>
        <begin position="29"/>
        <end position="144"/>
    </location>
</feature>
<dbReference type="SUPFAM" id="SSF51735">
    <property type="entry name" value="NAD(P)-binding Rossmann-fold domains"/>
    <property type="match status" value="1"/>
</dbReference>